<evidence type="ECO:0000313" key="8">
    <source>
        <dbReference type="Proteomes" id="UP000799539"/>
    </source>
</evidence>
<feature type="region of interest" description="Disordered" evidence="5">
    <location>
        <begin position="352"/>
        <end position="384"/>
    </location>
</feature>
<evidence type="ECO:0000256" key="4">
    <source>
        <dbReference type="ARBA" id="ARBA00022833"/>
    </source>
</evidence>
<dbReference type="InterPro" id="IPR002867">
    <property type="entry name" value="IBR_dom"/>
</dbReference>
<organism evidence="7 8">
    <name type="scientific">Cercospora zeae-maydis SCOH1-5</name>
    <dbReference type="NCBI Taxonomy" id="717836"/>
    <lineage>
        <taxon>Eukaryota</taxon>
        <taxon>Fungi</taxon>
        <taxon>Dikarya</taxon>
        <taxon>Ascomycota</taxon>
        <taxon>Pezizomycotina</taxon>
        <taxon>Dothideomycetes</taxon>
        <taxon>Dothideomycetidae</taxon>
        <taxon>Mycosphaerellales</taxon>
        <taxon>Mycosphaerellaceae</taxon>
        <taxon>Cercospora</taxon>
    </lineage>
</organism>
<protein>
    <recommendedName>
        <fullName evidence="6">IBR domain-containing protein</fullName>
    </recommendedName>
</protein>
<keyword evidence="1" id="KW-0479">Metal-binding</keyword>
<gene>
    <name evidence="7" type="ORF">CERZMDRAFT_89378</name>
</gene>
<evidence type="ECO:0000256" key="5">
    <source>
        <dbReference type="SAM" id="MobiDB-lite"/>
    </source>
</evidence>
<dbReference type="AlphaFoldDB" id="A0A6A6F1G2"/>
<dbReference type="EMBL" id="ML992723">
    <property type="protein sequence ID" value="KAF2206361.1"/>
    <property type="molecule type" value="Genomic_DNA"/>
</dbReference>
<proteinExistence type="predicted"/>
<dbReference type="GO" id="GO:0016567">
    <property type="term" value="P:protein ubiquitination"/>
    <property type="evidence" value="ECO:0007669"/>
    <property type="project" value="InterPro"/>
</dbReference>
<feature type="compositionally biased region" description="Basic and acidic residues" evidence="5">
    <location>
        <begin position="373"/>
        <end position="384"/>
    </location>
</feature>
<dbReference type="GO" id="GO:0004842">
    <property type="term" value="F:ubiquitin-protein transferase activity"/>
    <property type="evidence" value="ECO:0007669"/>
    <property type="project" value="InterPro"/>
</dbReference>
<keyword evidence="8" id="KW-1185">Reference proteome</keyword>
<dbReference type="Proteomes" id="UP000799539">
    <property type="component" value="Unassembled WGS sequence"/>
</dbReference>
<feature type="domain" description="IBR" evidence="6">
    <location>
        <begin position="161"/>
        <end position="207"/>
    </location>
</feature>
<dbReference type="InterPro" id="IPR031127">
    <property type="entry name" value="E3_UB_ligase_RBR"/>
</dbReference>
<keyword evidence="4" id="KW-0862">Zinc</keyword>
<evidence type="ECO:0000256" key="3">
    <source>
        <dbReference type="ARBA" id="ARBA00022786"/>
    </source>
</evidence>
<evidence type="ECO:0000259" key="6">
    <source>
        <dbReference type="Pfam" id="PF01485"/>
    </source>
</evidence>
<evidence type="ECO:0000256" key="1">
    <source>
        <dbReference type="ARBA" id="ARBA00022723"/>
    </source>
</evidence>
<feature type="compositionally biased region" description="Acidic residues" evidence="5">
    <location>
        <begin position="363"/>
        <end position="372"/>
    </location>
</feature>
<dbReference type="CDD" id="cd20336">
    <property type="entry name" value="Rcat_RBR"/>
    <property type="match status" value="1"/>
</dbReference>
<evidence type="ECO:0000313" key="7">
    <source>
        <dbReference type="EMBL" id="KAF2206361.1"/>
    </source>
</evidence>
<name>A0A6A6F1G2_9PEZI</name>
<dbReference type="Pfam" id="PF01485">
    <property type="entry name" value="IBR"/>
    <property type="match status" value="1"/>
</dbReference>
<dbReference type="OrthoDB" id="10009520at2759"/>
<dbReference type="SUPFAM" id="SSF57850">
    <property type="entry name" value="RING/U-box"/>
    <property type="match status" value="1"/>
</dbReference>
<reference evidence="7" key="1">
    <citation type="journal article" date="2020" name="Stud. Mycol.">
        <title>101 Dothideomycetes genomes: a test case for predicting lifestyles and emergence of pathogens.</title>
        <authorList>
            <person name="Haridas S."/>
            <person name="Albert R."/>
            <person name="Binder M."/>
            <person name="Bloem J."/>
            <person name="Labutti K."/>
            <person name="Salamov A."/>
            <person name="Andreopoulos B."/>
            <person name="Baker S."/>
            <person name="Barry K."/>
            <person name="Bills G."/>
            <person name="Bluhm B."/>
            <person name="Cannon C."/>
            <person name="Castanera R."/>
            <person name="Culley D."/>
            <person name="Daum C."/>
            <person name="Ezra D."/>
            <person name="Gonzalez J."/>
            <person name="Henrissat B."/>
            <person name="Kuo A."/>
            <person name="Liang C."/>
            <person name="Lipzen A."/>
            <person name="Lutzoni F."/>
            <person name="Magnuson J."/>
            <person name="Mondo S."/>
            <person name="Nolan M."/>
            <person name="Ohm R."/>
            <person name="Pangilinan J."/>
            <person name="Park H.-J."/>
            <person name="Ramirez L."/>
            <person name="Alfaro M."/>
            <person name="Sun H."/>
            <person name="Tritt A."/>
            <person name="Yoshinaga Y."/>
            <person name="Zwiers L.-H."/>
            <person name="Turgeon B."/>
            <person name="Goodwin S."/>
            <person name="Spatafora J."/>
            <person name="Crous P."/>
            <person name="Grigoriev I."/>
        </authorList>
    </citation>
    <scope>NUCLEOTIDE SEQUENCE</scope>
    <source>
        <strain evidence="7">SCOH1-5</strain>
    </source>
</reference>
<sequence>MDNDQMQAEPRQCLVCLDHEYGLTDIPGGNICVPCLERAFRLAVNDPTSYPVKVGGSILDIEDYKHLLPAELVSEYKQSERMHKTPLLHRVFCAVRPRGEGCGKFLGDDRLYRSMYPNRGVIQITCSDCNALTCSCGKAVELPGVLHQCADRTERQLPASEQGQTWQRCPRQTCKAIATRIDGCNSMVCGHCHTQYCWLCGSQAFHDDPTHWWQKCPRFSGYDNPNAAWDAVPAYISDRDETIVMLHRLTSLFKANKLILETRLMPLVNAKQAEASDEALAASQDLATLTRWTREMSELSEETSRRMTYLEHGEADLKVFFGHFMKVMFTDEDSAWYLDIVNRETGLRLDLDEMRREQNAGPEEGEQEEEGVQQEREVIDLTED</sequence>
<keyword evidence="2" id="KW-0863">Zinc-finger</keyword>
<dbReference type="Gene3D" id="1.20.120.1750">
    <property type="match status" value="1"/>
</dbReference>
<dbReference type="GO" id="GO:0008270">
    <property type="term" value="F:zinc ion binding"/>
    <property type="evidence" value="ECO:0007669"/>
    <property type="project" value="UniProtKB-KW"/>
</dbReference>
<evidence type="ECO:0000256" key="2">
    <source>
        <dbReference type="ARBA" id="ARBA00022771"/>
    </source>
</evidence>
<accession>A0A6A6F1G2</accession>
<dbReference type="PANTHER" id="PTHR11685">
    <property type="entry name" value="RBR FAMILY RING FINGER AND IBR DOMAIN-CONTAINING"/>
    <property type="match status" value="1"/>
</dbReference>
<keyword evidence="3" id="KW-0833">Ubl conjugation pathway</keyword>